<evidence type="ECO:0000313" key="8">
    <source>
        <dbReference type="Proteomes" id="UP000198287"/>
    </source>
</evidence>
<reference evidence="7 8" key="1">
    <citation type="submission" date="2015-12" db="EMBL/GenBank/DDBJ databases">
        <title>The genome of Folsomia candida.</title>
        <authorList>
            <person name="Faddeeva A."/>
            <person name="Derks M.F."/>
            <person name="Anvar Y."/>
            <person name="Smit S."/>
            <person name="Van Straalen N."/>
            <person name="Roelofs D."/>
        </authorList>
    </citation>
    <scope>NUCLEOTIDE SEQUENCE [LARGE SCALE GENOMIC DNA]</scope>
    <source>
        <strain evidence="7 8">VU population</strain>
        <tissue evidence="7">Whole body</tissue>
    </source>
</reference>
<dbReference type="Proteomes" id="UP000198287">
    <property type="component" value="Unassembled WGS sequence"/>
</dbReference>
<dbReference type="PROSITE" id="PS00723">
    <property type="entry name" value="POLYPRENYL_SYNTHASE_1"/>
    <property type="match status" value="1"/>
</dbReference>
<dbReference type="GO" id="GO:0045337">
    <property type="term" value="P:farnesyl diphosphate biosynthetic process"/>
    <property type="evidence" value="ECO:0007669"/>
    <property type="project" value="TreeGrafter"/>
</dbReference>
<dbReference type="GO" id="GO:0004337">
    <property type="term" value="F:(2E,6E)-farnesyl diphosphate synthase activity"/>
    <property type="evidence" value="ECO:0007669"/>
    <property type="project" value="TreeGrafter"/>
</dbReference>
<comment type="cofactor">
    <cofactor evidence="1">
        <name>Mg(2+)</name>
        <dbReference type="ChEBI" id="CHEBI:18420"/>
    </cofactor>
</comment>
<evidence type="ECO:0000313" key="7">
    <source>
        <dbReference type="EMBL" id="OXA40793.1"/>
    </source>
</evidence>
<dbReference type="Gene3D" id="1.10.600.10">
    <property type="entry name" value="Farnesyl Diphosphate Synthase"/>
    <property type="match status" value="1"/>
</dbReference>
<keyword evidence="2" id="KW-0808">Transferase</keyword>
<comment type="pathway">
    <text evidence="5">Pheromone biosynthesis.</text>
</comment>
<dbReference type="OrthoDB" id="10257492at2759"/>
<dbReference type="PANTHER" id="PTHR11525:SF0">
    <property type="entry name" value="FARNESYL PYROPHOSPHATE SYNTHASE"/>
    <property type="match status" value="1"/>
</dbReference>
<dbReference type="GO" id="GO:0042811">
    <property type="term" value="P:pheromone biosynthetic process"/>
    <property type="evidence" value="ECO:0007669"/>
    <property type="project" value="UniProtKB-ARBA"/>
</dbReference>
<sequence length="160" mass="18493">MSRGVRRKSMSVAEEDAFLQKFDEMVEEITSGGEYDDIAGAVVRRVVTYNVPEGVVSFLRFGPWLKPEPEDTNLRYIVGWCIEILLAAFLMSDDLMDNSETRRGKPCWYLVDNNSDLAINDSFLLSGLITIFLDKHFFDKRYYSDLVWLFHDVYLKTILG</sequence>
<dbReference type="InterPro" id="IPR039702">
    <property type="entry name" value="FPS1-like"/>
</dbReference>
<keyword evidence="3" id="KW-0479">Metal-binding</keyword>
<organism evidence="7 8">
    <name type="scientific">Folsomia candida</name>
    <name type="common">Springtail</name>
    <dbReference type="NCBI Taxonomy" id="158441"/>
    <lineage>
        <taxon>Eukaryota</taxon>
        <taxon>Metazoa</taxon>
        <taxon>Ecdysozoa</taxon>
        <taxon>Arthropoda</taxon>
        <taxon>Hexapoda</taxon>
        <taxon>Collembola</taxon>
        <taxon>Entomobryomorpha</taxon>
        <taxon>Isotomoidea</taxon>
        <taxon>Isotomidae</taxon>
        <taxon>Proisotominae</taxon>
        <taxon>Folsomia</taxon>
    </lineage>
</organism>
<dbReference type="GO" id="GO:0004161">
    <property type="term" value="F:dimethylallyltranstransferase activity"/>
    <property type="evidence" value="ECO:0007669"/>
    <property type="project" value="TreeGrafter"/>
</dbReference>
<gene>
    <name evidence="7" type="ORF">Fcan01_24610</name>
</gene>
<dbReference type="GO" id="GO:0005737">
    <property type="term" value="C:cytoplasm"/>
    <property type="evidence" value="ECO:0007669"/>
    <property type="project" value="TreeGrafter"/>
</dbReference>
<dbReference type="Pfam" id="PF00348">
    <property type="entry name" value="polyprenyl_synt"/>
    <property type="match status" value="1"/>
</dbReference>
<evidence type="ECO:0000256" key="6">
    <source>
        <dbReference type="ARBA" id="ARBA00034546"/>
    </source>
</evidence>
<evidence type="ECO:0000256" key="1">
    <source>
        <dbReference type="ARBA" id="ARBA00001946"/>
    </source>
</evidence>
<name>A0A226D6L9_FOLCA</name>
<dbReference type="AlphaFoldDB" id="A0A226D6L9"/>
<evidence type="ECO:0000256" key="3">
    <source>
        <dbReference type="ARBA" id="ARBA00022723"/>
    </source>
</evidence>
<dbReference type="InterPro" id="IPR000092">
    <property type="entry name" value="Polyprenyl_synt"/>
</dbReference>
<evidence type="ECO:0000256" key="4">
    <source>
        <dbReference type="ARBA" id="ARBA00022842"/>
    </source>
</evidence>
<proteinExistence type="predicted"/>
<keyword evidence="8" id="KW-1185">Reference proteome</keyword>
<evidence type="ECO:0000256" key="5">
    <source>
        <dbReference type="ARBA" id="ARBA00033740"/>
    </source>
</evidence>
<dbReference type="STRING" id="158441.A0A226D6L9"/>
<dbReference type="PANTHER" id="PTHR11525">
    <property type="entry name" value="FARNESYL-PYROPHOSPHATE SYNTHETASE"/>
    <property type="match status" value="1"/>
</dbReference>
<comment type="caution">
    <text evidence="7">The sequence shown here is derived from an EMBL/GenBank/DDBJ whole genome shotgun (WGS) entry which is preliminary data.</text>
</comment>
<dbReference type="SUPFAM" id="SSF48576">
    <property type="entry name" value="Terpenoid synthases"/>
    <property type="match status" value="1"/>
</dbReference>
<evidence type="ECO:0000256" key="2">
    <source>
        <dbReference type="ARBA" id="ARBA00022679"/>
    </source>
</evidence>
<dbReference type="InterPro" id="IPR008949">
    <property type="entry name" value="Isoprenoid_synthase_dom_sf"/>
</dbReference>
<dbReference type="EMBL" id="LNIX01000032">
    <property type="protein sequence ID" value="OXA40793.1"/>
    <property type="molecule type" value="Genomic_DNA"/>
</dbReference>
<dbReference type="InterPro" id="IPR033749">
    <property type="entry name" value="Polyprenyl_synt_CS"/>
</dbReference>
<protein>
    <recommendedName>
        <fullName evidence="6">Farnesyl pyrophosphate synthase</fullName>
    </recommendedName>
</protein>
<dbReference type="GO" id="GO:0046872">
    <property type="term" value="F:metal ion binding"/>
    <property type="evidence" value="ECO:0007669"/>
    <property type="project" value="UniProtKB-KW"/>
</dbReference>
<keyword evidence="4" id="KW-0460">Magnesium</keyword>
<accession>A0A226D6L9</accession>